<dbReference type="Proteomes" id="UP001267638">
    <property type="component" value="Unassembled WGS sequence"/>
</dbReference>
<dbReference type="EC" id="3.2.1.89" evidence="3 6"/>
<evidence type="ECO:0000256" key="1">
    <source>
        <dbReference type="ARBA" id="ARBA00001695"/>
    </source>
</evidence>
<organism evidence="8 9">
    <name type="scientific">Sphingobium xenophagum</name>
    <dbReference type="NCBI Taxonomy" id="121428"/>
    <lineage>
        <taxon>Bacteria</taxon>
        <taxon>Pseudomonadati</taxon>
        <taxon>Pseudomonadota</taxon>
        <taxon>Alphaproteobacteria</taxon>
        <taxon>Sphingomonadales</taxon>
        <taxon>Sphingomonadaceae</taxon>
        <taxon>Sphingobium</taxon>
    </lineage>
</organism>
<evidence type="ECO:0000256" key="2">
    <source>
        <dbReference type="ARBA" id="ARBA00010687"/>
    </source>
</evidence>
<evidence type="ECO:0000313" key="8">
    <source>
        <dbReference type="EMBL" id="MDR7154305.1"/>
    </source>
</evidence>
<dbReference type="SUPFAM" id="SSF51445">
    <property type="entry name" value="(Trans)glycosidases"/>
    <property type="match status" value="1"/>
</dbReference>
<feature type="chain" id="PRO_5044956687" description="Arabinogalactan endo-beta-1,4-galactanase" evidence="6">
    <location>
        <begin position="25"/>
        <end position="403"/>
    </location>
</feature>
<keyword evidence="6" id="KW-0732">Signal</keyword>
<keyword evidence="4 6" id="KW-0378">Hydrolase</keyword>
<sequence>MTALTRRSTLGLAALPLLTTPALAAPKKTGARPRPFLIGADISWIPEDEAAGARYFVKDQQKEPILLLRDAGFNAVRLRIFVDPANGYSKREPDKAWAGLEQTVKLGRRVRDAGMYLVLSFHYSDTWADPEHQGVPAAWSGYDLPKLAKAVDTHTHDTLVAMRAGGAPVDMAVIGNETTFGILWPHGRVKLSTPTGNPITDANHAKVGQVGGFDAFAALLRAGIAGARRAEPDIAIQLHNHLGRHWGIVREWTDALVARNVDFDVIGFSAYQQQRQGDWANSFDQFLKRYPGKGLLVAEYSSRKRYINDLVHALPDKRGWGTFIWEPTRHQEAIFDRNGENAGEGPKPDLLSQGINSAEAPGGLATAAPAPKPEPSGPMGVGGDYIANPLLDLYGRMAKDYRP</sequence>
<feature type="compositionally biased region" description="Low complexity" evidence="7">
    <location>
        <begin position="358"/>
        <end position="369"/>
    </location>
</feature>
<comment type="caution">
    <text evidence="8">The sequence shown here is derived from an EMBL/GenBank/DDBJ whole genome shotgun (WGS) entry which is preliminary data.</text>
</comment>
<dbReference type="PANTHER" id="PTHR34983">
    <property type="entry name" value="ARABINOGALACTAN ENDO-BETA-1,4-GALACTANASE A"/>
    <property type="match status" value="1"/>
</dbReference>
<dbReference type="PANTHER" id="PTHR34983:SF1">
    <property type="entry name" value="ARABINOGALACTAN ENDO-BETA-1,4-GALACTANASE A"/>
    <property type="match status" value="1"/>
</dbReference>
<evidence type="ECO:0000256" key="6">
    <source>
        <dbReference type="RuleBase" id="RU361192"/>
    </source>
</evidence>
<proteinExistence type="inferred from homology"/>
<feature type="region of interest" description="Disordered" evidence="7">
    <location>
        <begin position="338"/>
        <end position="383"/>
    </location>
</feature>
<evidence type="ECO:0000256" key="4">
    <source>
        <dbReference type="ARBA" id="ARBA00022801"/>
    </source>
</evidence>
<name>A0ABU1WYC0_SPHXE</name>
<keyword evidence="5 6" id="KW-0326">Glycosidase</keyword>
<protein>
    <recommendedName>
        <fullName evidence="3 6">Arabinogalactan endo-beta-1,4-galactanase</fullName>
        <ecNumber evidence="3 6">3.2.1.89</ecNumber>
    </recommendedName>
</protein>
<dbReference type="Gene3D" id="3.20.20.80">
    <property type="entry name" value="Glycosidases"/>
    <property type="match status" value="1"/>
</dbReference>
<dbReference type="RefSeq" id="WP_310222500.1">
    <property type="nucleotide sequence ID" value="NZ_JAVDWV010000004.1"/>
</dbReference>
<accession>A0ABU1WYC0</accession>
<dbReference type="EMBL" id="JAVDWV010000004">
    <property type="protein sequence ID" value="MDR7154305.1"/>
    <property type="molecule type" value="Genomic_DNA"/>
</dbReference>
<comment type="catalytic activity">
    <reaction evidence="1 6">
        <text>The enzyme specifically hydrolyzes (1-&gt;4)-beta-D-galactosidic linkages in type I arabinogalactans.</text>
        <dbReference type="EC" id="3.2.1.89"/>
    </reaction>
</comment>
<gene>
    <name evidence="8" type="ORF">J2W40_001117</name>
</gene>
<dbReference type="InterPro" id="IPR017853">
    <property type="entry name" value="GH"/>
</dbReference>
<evidence type="ECO:0000256" key="7">
    <source>
        <dbReference type="SAM" id="MobiDB-lite"/>
    </source>
</evidence>
<evidence type="ECO:0000256" key="5">
    <source>
        <dbReference type="ARBA" id="ARBA00023295"/>
    </source>
</evidence>
<dbReference type="InterPro" id="IPR011683">
    <property type="entry name" value="Glyco_hydro_53"/>
</dbReference>
<evidence type="ECO:0000313" key="9">
    <source>
        <dbReference type="Proteomes" id="UP001267638"/>
    </source>
</evidence>
<reference evidence="8 9" key="1">
    <citation type="submission" date="2023-07" db="EMBL/GenBank/DDBJ databases">
        <title>Sorghum-associated microbial communities from plants grown in Nebraska, USA.</title>
        <authorList>
            <person name="Schachtman D."/>
        </authorList>
    </citation>
    <scope>NUCLEOTIDE SEQUENCE [LARGE SCALE GENOMIC DNA]</scope>
    <source>
        <strain evidence="8 9">4256</strain>
    </source>
</reference>
<feature type="signal peptide" evidence="6">
    <location>
        <begin position="1"/>
        <end position="24"/>
    </location>
</feature>
<keyword evidence="9" id="KW-1185">Reference proteome</keyword>
<dbReference type="Pfam" id="PF07745">
    <property type="entry name" value="Glyco_hydro_53"/>
    <property type="match status" value="1"/>
</dbReference>
<evidence type="ECO:0000256" key="3">
    <source>
        <dbReference type="ARBA" id="ARBA00012556"/>
    </source>
</evidence>
<comment type="similarity">
    <text evidence="2 6">Belongs to the glycosyl hydrolase 53 family.</text>
</comment>